<evidence type="ECO:0000313" key="1">
    <source>
        <dbReference type="EMBL" id="KAF9649825.1"/>
    </source>
</evidence>
<organism evidence="1 2">
    <name type="scientific">Thelephora ganbajun</name>
    <name type="common">Ganba fungus</name>
    <dbReference type="NCBI Taxonomy" id="370292"/>
    <lineage>
        <taxon>Eukaryota</taxon>
        <taxon>Fungi</taxon>
        <taxon>Dikarya</taxon>
        <taxon>Basidiomycota</taxon>
        <taxon>Agaricomycotina</taxon>
        <taxon>Agaricomycetes</taxon>
        <taxon>Thelephorales</taxon>
        <taxon>Thelephoraceae</taxon>
        <taxon>Thelephora</taxon>
    </lineage>
</organism>
<dbReference type="EMBL" id="MU117992">
    <property type="protein sequence ID" value="KAF9649825.1"/>
    <property type="molecule type" value="Genomic_DNA"/>
</dbReference>
<reference evidence="1" key="1">
    <citation type="submission" date="2019-10" db="EMBL/GenBank/DDBJ databases">
        <authorList>
            <consortium name="DOE Joint Genome Institute"/>
            <person name="Kuo A."/>
            <person name="Miyauchi S."/>
            <person name="Kiss E."/>
            <person name="Drula E."/>
            <person name="Kohler A."/>
            <person name="Sanchez-Garcia M."/>
            <person name="Andreopoulos B."/>
            <person name="Barry K.W."/>
            <person name="Bonito G."/>
            <person name="Buee M."/>
            <person name="Carver A."/>
            <person name="Chen C."/>
            <person name="Cichocki N."/>
            <person name="Clum A."/>
            <person name="Culley D."/>
            <person name="Crous P.W."/>
            <person name="Fauchery L."/>
            <person name="Girlanda M."/>
            <person name="Hayes R."/>
            <person name="Keri Z."/>
            <person name="Labutti K."/>
            <person name="Lipzen A."/>
            <person name="Lombard V."/>
            <person name="Magnuson J."/>
            <person name="Maillard F."/>
            <person name="Morin E."/>
            <person name="Murat C."/>
            <person name="Nolan M."/>
            <person name="Ohm R."/>
            <person name="Pangilinan J."/>
            <person name="Pereira M."/>
            <person name="Perotto S."/>
            <person name="Peter M."/>
            <person name="Riley R."/>
            <person name="Sitrit Y."/>
            <person name="Stielow B."/>
            <person name="Szollosi G."/>
            <person name="Zifcakova L."/>
            <person name="Stursova M."/>
            <person name="Spatafora J.W."/>
            <person name="Tedersoo L."/>
            <person name="Vaario L.-M."/>
            <person name="Yamada A."/>
            <person name="Yan M."/>
            <person name="Wang P."/>
            <person name="Xu J."/>
            <person name="Bruns T."/>
            <person name="Baldrian P."/>
            <person name="Vilgalys R."/>
            <person name="Henrissat B."/>
            <person name="Grigoriev I.V."/>
            <person name="Hibbett D."/>
            <person name="Nagy L.G."/>
            <person name="Martin F.M."/>
        </authorList>
    </citation>
    <scope>NUCLEOTIDE SEQUENCE</scope>
    <source>
        <strain evidence="1">P2</strain>
    </source>
</reference>
<name>A0ACB6ZJ60_THEGA</name>
<reference evidence="1" key="2">
    <citation type="journal article" date="2020" name="Nat. Commun.">
        <title>Large-scale genome sequencing of mycorrhizal fungi provides insights into the early evolution of symbiotic traits.</title>
        <authorList>
            <person name="Miyauchi S."/>
            <person name="Kiss E."/>
            <person name="Kuo A."/>
            <person name="Drula E."/>
            <person name="Kohler A."/>
            <person name="Sanchez-Garcia M."/>
            <person name="Morin E."/>
            <person name="Andreopoulos B."/>
            <person name="Barry K.W."/>
            <person name="Bonito G."/>
            <person name="Buee M."/>
            <person name="Carver A."/>
            <person name="Chen C."/>
            <person name="Cichocki N."/>
            <person name="Clum A."/>
            <person name="Culley D."/>
            <person name="Crous P.W."/>
            <person name="Fauchery L."/>
            <person name="Girlanda M."/>
            <person name="Hayes R.D."/>
            <person name="Keri Z."/>
            <person name="LaButti K."/>
            <person name="Lipzen A."/>
            <person name="Lombard V."/>
            <person name="Magnuson J."/>
            <person name="Maillard F."/>
            <person name="Murat C."/>
            <person name="Nolan M."/>
            <person name="Ohm R.A."/>
            <person name="Pangilinan J."/>
            <person name="Pereira M.F."/>
            <person name="Perotto S."/>
            <person name="Peter M."/>
            <person name="Pfister S."/>
            <person name="Riley R."/>
            <person name="Sitrit Y."/>
            <person name="Stielow J.B."/>
            <person name="Szollosi G."/>
            <person name="Zifcakova L."/>
            <person name="Stursova M."/>
            <person name="Spatafora J.W."/>
            <person name="Tedersoo L."/>
            <person name="Vaario L.M."/>
            <person name="Yamada A."/>
            <person name="Yan M."/>
            <person name="Wang P."/>
            <person name="Xu J."/>
            <person name="Bruns T."/>
            <person name="Baldrian P."/>
            <person name="Vilgalys R."/>
            <person name="Dunand C."/>
            <person name="Henrissat B."/>
            <person name="Grigoriev I.V."/>
            <person name="Hibbett D."/>
            <person name="Nagy L.G."/>
            <person name="Martin F.M."/>
        </authorList>
    </citation>
    <scope>NUCLEOTIDE SEQUENCE</scope>
    <source>
        <strain evidence="1">P2</strain>
    </source>
</reference>
<dbReference type="Proteomes" id="UP000886501">
    <property type="component" value="Unassembled WGS sequence"/>
</dbReference>
<comment type="caution">
    <text evidence="1">The sequence shown here is derived from an EMBL/GenBank/DDBJ whole genome shotgun (WGS) entry which is preliminary data.</text>
</comment>
<protein>
    <submittedName>
        <fullName evidence="1">Uncharacterized protein</fullName>
    </submittedName>
</protein>
<accession>A0ACB6ZJ60</accession>
<gene>
    <name evidence="1" type="ORF">BDM02DRAFT_3094108</name>
</gene>
<keyword evidence="2" id="KW-1185">Reference proteome</keyword>
<sequence>MALFSTHYHRNYVWIPVFTAFIWLSTLLAMLITWFATGKPHYVGMVGSIPYISNIGADILKPLFVVGCSITGVGFFLCLVIERWLRHSGRLVPAMRKREHVFAAIAILGSFIGGGGLICLAVFDTRRYTSLHRVFLLVFILGVGISAIFTVSEYRWLSKDYEDCQKLRYAYIAKAIIATTLIVLAIVFAITIYTAVDVGAVFEWVISIGYSFYLLTFWYDLRLSKGVNEGDLTLRGVSTRRGEKGEANDNVQPSNFAAV</sequence>
<proteinExistence type="predicted"/>
<evidence type="ECO:0000313" key="2">
    <source>
        <dbReference type="Proteomes" id="UP000886501"/>
    </source>
</evidence>